<dbReference type="HOGENOM" id="CLU_060272_2_0_0"/>
<dbReference type="Proteomes" id="UP000010467">
    <property type="component" value="Plasmid pDEIPE01"/>
</dbReference>
<evidence type="ECO:0000313" key="1">
    <source>
        <dbReference type="EMBL" id="AFZ69423.1"/>
    </source>
</evidence>
<name>L0A6B2_DEIPD</name>
<dbReference type="InterPro" id="IPR015943">
    <property type="entry name" value="WD40/YVTN_repeat-like_dom_sf"/>
</dbReference>
<accession>L0A6B2</accession>
<geneLocation type="plasmid" evidence="1 2">
    <name>pDEIPE01</name>
</geneLocation>
<keyword evidence="2" id="KW-1185">Reference proteome</keyword>
<dbReference type="PANTHER" id="PTHR31270:SF1">
    <property type="entry name" value="GLUTAMINYL-PEPTIDE CYCLOTRANSFERASE"/>
    <property type="match status" value="1"/>
</dbReference>
<keyword evidence="1" id="KW-0614">Plasmid</keyword>
<reference evidence="2" key="1">
    <citation type="submission" date="2012-03" db="EMBL/GenBank/DDBJ databases">
        <title>Complete sequence of plasmid 1 of Deinococcus peraridilitoris DSM 19664.</title>
        <authorList>
            <person name="Lucas S."/>
            <person name="Copeland A."/>
            <person name="Lapidus A."/>
            <person name="Glavina del Rio T."/>
            <person name="Dalin E."/>
            <person name="Tice H."/>
            <person name="Bruce D."/>
            <person name="Goodwin L."/>
            <person name="Pitluck S."/>
            <person name="Peters L."/>
            <person name="Mikhailova N."/>
            <person name="Lu M."/>
            <person name="Kyrpides N."/>
            <person name="Mavromatis K."/>
            <person name="Ivanova N."/>
            <person name="Brettin T."/>
            <person name="Detter J.C."/>
            <person name="Han C."/>
            <person name="Larimer F."/>
            <person name="Land M."/>
            <person name="Hauser L."/>
            <person name="Markowitz V."/>
            <person name="Cheng J.-F."/>
            <person name="Hugenholtz P."/>
            <person name="Woyke T."/>
            <person name="Wu D."/>
            <person name="Pukall R."/>
            <person name="Steenblock K."/>
            <person name="Brambilla E."/>
            <person name="Klenk H.-P."/>
            <person name="Eisen J.A."/>
        </authorList>
    </citation>
    <scope>NUCLEOTIDE SEQUENCE [LARGE SCALE GENOMIC DNA]</scope>
    <source>
        <strain evidence="2">DSM 19664 / LMG 22246 / CIP 109416 / KR-200</strain>
        <plasmid evidence="2">Plasmid pDEIPE01</plasmid>
    </source>
</reference>
<dbReference type="Gene3D" id="2.130.10.10">
    <property type="entry name" value="YVTN repeat-like/Quinoprotein amine dehydrogenase"/>
    <property type="match status" value="1"/>
</dbReference>
<gene>
    <name evidence="1" type="ordered locus">Deipe_4032</name>
</gene>
<dbReference type="OrthoDB" id="9783700at2"/>
<dbReference type="SUPFAM" id="SSF50969">
    <property type="entry name" value="YVTN repeat-like/Quinoprotein amine dehydrogenase"/>
    <property type="match status" value="1"/>
</dbReference>
<dbReference type="InterPro" id="IPR011044">
    <property type="entry name" value="Quino_amine_DH_bsu"/>
</dbReference>
<dbReference type="InterPro" id="IPR007788">
    <property type="entry name" value="QCT"/>
</dbReference>
<dbReference type="AlphaFoldDB" id="L0A6B2"/>
<dbReference type="Pfam" id="PF05096">
    <property type="entry name" value="Glu_cyclase_2"/>
    <property type="match status" value="1"/>
</dbReference>
<protein>
    <submittedName>
        <fullName evidence="1">Glutamine cyclotransferase</fullName>
    </submittedName>
</protein>
<evidence type="ECO:0000313" key="2">
    <source>
        <dbReference type="Proteomes" id="UP000010467"/>
    </source>
</evidence>
<keyword evidence="1" id="KW-0808">Transferase</keyword>
<dbReference type="GO" id="GO:0016603">
    <property type="term" value="F:glutaminyl-peptide cyclotransferase activity"/>
    <property type="evidence" value="ECO:0007669"/>
    <property type="project" value="InterPro"/>
</dbReference>
<proteinExistence type="predicted"/>
<dbReference type="EMBL" id="CP003383">
    <property type="protein sequence ID" value="AFZ69423.1"/>
    <property type="molecule type" value="Genomic_DNA"/>
</dbReference>
<dbReference type="RefSeq" id="WP_015231325.1">
    <property type="nucleotide sequence ID" value="NC_019789.1"/>
</dbReference>
<organism evidence="1 2">
    <name type="scientific">Deinococcus peraridilitoris (strain DSM 19664 / LMG 22246 / CIP 109416 / KR-200)</name>
    <dbReference type="NCBI Taxonomy" id="937777"/>
    <lineage>
        <taxon>Bacteria</taxon>
        <taxon>Thermotogati</taxon>
        <taxon>Deinococcota</taxon>
        <taxon>Deinococci</taxon>
        <taxon>Deinococcales</taxon>
        <taxon>Deinococcaceae</taxon>
        <taxon>Deinococcus</taxon>
    </lineage>
</organism>
<dbReference type="PATRIC" id="fig|937777.3.peg.4049"/>
<sequence>MKAIALPLLAGTAALGGTVFITQQQPRVITPAVLHTLPHDSQAFTQGLVIHHGRLFESTGLYGYSKLREVELTTGKVKRRTKLPENIFAEGLAQSGNDLVQLTWRNGFARIVDRESFKQKGQFTYHGEGWGLTQDGTHLILSDGSNVLRFLNPKTYQVERQLAVQTKDSLVTYLNELEYGHGYILANVWLTTRIAVIDPDTGFVERWIDLSKIAQEHLNSDKDNVLNGIVYNPADETLYVTGKRWNKAYLLSAKDVLPKPREE</sequence>
<dbReference type="KEGG" id="dpd:Deipe_4032"/>
<dbReference type="PANTHER" id="PTHR31270">
    <property type="entry name" value="GLUTAMINYL-PEPTIDE CYCLOTRANSFERASE"/>
    <property type="match status" value="1"/>
</dbReference>